<dbReference type="RefSeq" id="WP_002363033.1">
    <property type="nucleotide sequence ID" value="NZ_GL454419.1"/>
</dbReference>
<feature type="transmembrane region" description="Helical" evidence="9">
    <location>
        <begin position="93"/>
        <end position="111"/>
    </location>
</feature>
<feature type="domain" description="PTS EIIC type-3" evidence="10">
    <location>
        <begin position="1"/>
        <end position="401"/>
    </location>
</feature>
<dbReference type="Pfam" id="PF02378">
    <property type="entry name" value="PTS_EIIC"/>
    <property type="match status" value="1"/>
</dbReference>
<feature type="transmembrane region" description="Helical" evidence="9">
    <location>
        <begin position="69"/>
        <end position="86"/>
    </location>
</feature>
<dbReference type="InterPro" id="IPR003352">
    <property type="entry name" value="PTS_EIIC"/>
</dbReference>
<dbReference type="InterPro" id="IPR051088">
    <property type="entry name" value="PTS_Sugar-EIIC/EIIB"/>
</dbReference>
<name>A0A125W963_ENTFL</name>
<dbReference type="InterPro" id="IPR004501">
    <property type="entry name" value="PTS_EIIC_3"/>
</dbReference>
<accession>A0A125W963</accession>
<evidence type="ECO:0000256" key="4">
    <source>
        <dbReference type="ARBA" id="ARBA00022597"/>
    </source>
</evidence>
<proteinExistence type="predicted"/>
<dbReference type="GO" id="GO:0009401">
    <property type="term" value="P:phosphoenolpyruvate-dependent sugar phosphotransferase system"/>
    <property type="evidence" value="ECO:0007669"/>
    <property type="project" value="InterPro"/>
</dbReference>
<dbReference type="InterPro" id="IPR004796">
    <property type="entry name" value="PTS_IIC_cello"/>
</dbReference>
<reference evidence="11 12" key="1">
    <citation type="submission" date="2010-07" db="EMBL/GenBank/DDBJ databases">
        <authorList>
            <person name="Sid Ahmed O."/>
        </authorList>
    </citation>
    <scope>NUCLEOTIDE SEQUENCE [LARGE SCALE GENOMIC DNA]</scope>
    <source>
        <strain evidence="11 12">TX4248</strain>
    </source>
</reference>
<evidence type="ECO:0000256" key="6">
    <source>
        <dbReference type="ARBA" id="ARBA00022989"/>
    </source>
</evidence>
<keyword evidence="5 9" id="KW-0812">Transmembrane</keyword>
<dbReference type="PANTHER" id="PTHR33989:SF4">
    <property type="entry name" value="PTS SYSTEM N,N'-DIACETYLCHITOBIOSE-SPECIFIC EIIC COMPONENT"/>
    <property type="match status" value="1"/>
</dbReference>
<keyword evidence="4 8" id="KW-0762">Sugar transport</keyword>
<comment type="caution">
    <text evidence="11">The sequence shown here is derived from an EMBL/GenBank/DDBJ whole genome shotgun (WGS) entry which is preliminary data.</text>
</comment>
<evidence type="ECO:0000256" key="8">
    <source>
        <dbReference type="PIRNR" id="PIRNR006351"/>
    </source>
</evidence>
<evidence type="ECO:0000256" key="7">
    <source>
        <dbReference type="ARBA" id="ARBA00023136"/>
    </source>
</evidence>
<sequence length="427" mass="46772">MMDKVQVFAAKISNQRHLIALRDGMASVMPLIIIGSIFMLIGNFPVPAFTDWLDNIGLLQFFNKASDSTFGMIGLGVTFSIAYNLAKRYKVDALSAGLIAISAFVILTPILQSEAGNGFPTKYLGSSGLFVGIIVSIVSTEMFQWFVKRNITIKMPDTVPPNVSRAFTAIVPGFFIILAWFFILIFLHYTGIDDIHALIANTIAKPLGLLTKTLPGIIFVIFVQCFFWMFGIHGAQVTGPIIEPLLLQNSDANRIAYQAGQELPNIITYEFLYNFVFTGGAGCVIALAILIFLFSKSKENKTLGKLSIAPVSFQVAEPLLFGFPTILNFKMVIPFVTAPVVTTLITYYAMKFGIVSKPIGAVVPWTTPPIISGFLATGGKLSGALIQIVTIAVNMLIYYPFFKLDDNEKLKVERSLAERNTASSDLN</sequence>
<evidence type="ECO:0000313" key="12">
    <source>
        <dbReference type="Proteomes" id="UP000004846"/>
    </source>
</evidence>
<evidence type="ECO:0000256" key="5">
    <source>
        <dbReference type="ARBA" id="ARBA00022692"/>
    </source>
</evidence>
<feature type="transmembrane region" description="Helical" evidence="9">
    <location>
        <begin position="167"/>
        <end position="189"/>
    </location>
</feature>
<evidence type="ECO:0000259" key="10">
    <source>
        <dbReference type="PROSITE" id="PS51105"/>
    </source>
</evidence>
<feature type="transmembrane region" description="Helical" evidence="9">
    <location>
        <begin position="26"/>
        <end position="49"/>
    </location>
</feature>
<dbReference type="PANTHER" id="PTHR33989">
    <property type="match status" value="1"/>
</dbReference>
<dbReference type="EMBL" id="AEBR01000013">
    <property type="protein sequence ID" value="EFM83834.1"/>
    <property type="molecule type" value="Genomic_DNA"/>
</dbReference>
<evidence type="ECO:0000313" key="11">
    <source>
        <dbReference type="EMBL" id="EFM83834.1"/>
    </source>
</evidence>
<dbReference type="GO" id="GO:1901264">
    <property type="term" value="P:carbohydrate derivative transport"/>
    <property type="evidence" value="ECO:0007669"/>
    <property type="project" value="TreeGrafter"/>
</dbReference>
<evidence type="ECO:0000256" key="1">
    <source>
        <dbReference type="ARBA" id="ARBA00004651"/>
    </source>
</evidence>
<feature type="transmembrane region" description="Helical" evidence="9">
    <location>
        <begin position="271"/>
        <end position="294"/>
    </location>
</feature>
<keyword evidence="6 9" id="KW-1133">Transmembrane helix</keyword>
<dbReference type="HOGENOM" id="CLU_029688_1_0_9"/>
<keyword evidence="7 8" id="KW-0472">Membrane</keyword>
<feature type="transmembrane region" description="Helical" evidence="9">
    <location>
        <begin position="123"/>
        <end position="147"/>
    </location>
</feature>
<evidence type="ECO:0000256" key="3">
    <source>
        <dbReference type="ARBA" id="ARBA00022475"/>
    </source>
</evidence>
<comment type="subcellular location">
    <subcellularLocation>
        <location evidence="1">Cell membrane</location>
        <topology evidence="1">Multi-pass membrane protein</topology>
    </subcellularLocation>
</comment>
<evidence type="ECO:0000256" key="9">
    <source>
        <dbReference type="SAM" id="Phobius"/>
    </source>
</evidence>
<dbReference type="GO" id="GO:0008982">
    <property type="term" value="F:protein-N(PI)-phosphohistidine-sugar phosphotransferase activity"/>
    <property type="evidence" value="ECO:0007669"/>
    <property type="project" value="UniProtKB-UniRule"/>
</dbReference>
<dbReference type="NCBIfam" id="TIGR00410">
    <property type="entry name" value="lacE"/>
    <property type="match status" value="1"/>
</dbReference>
<organism evidence="11 12">
    <name type="scientific">Enterococcus faecalis TX4248</name>
    <dbReference type="NCBI Taxonomy" id="749495"/>
    <lineage>
        <taxon>Bacteria</taxon>
        <taxon>Bacillati</taxon>
        <taxon>Bacillota</taxon>
        <taxon>Bacilli</taxon>
        <taxon>Lactobacillales</taxon>
        <taxon>Enterococcaceae</taxon>
        <taxon>Enterococcus</taxon>
    </lineage>
</organism>
<keyword evidence="2 8" id="KW-0813">Transport</keyword>
<comment type="function">
    <text evidence="8">The phosphoenolpyruvate-dependent sugar phosphotransferase system (PTS), a major carbohydrate active -transport system, catalyzes the phosphorylation of incoming sugar substrates concomitant with their translocation across the cell membrane.</text>
</comment>
<gene>
    <name evidence="11" type="ORF">HMPREF9498_00495</name>
</gene>
<feature type="transmembrane region" description="Helical" evidence="9">
    <location>
        <begin position="384"/>
        <end position="402"/>
    </location>
</feature>
<dbReference type="PIRSF" id="PIRSF006351">
    <property type="entry name" value="PTS_EIIC-Cellobiose"/>
    <property type="match status" value="1"/>
</dbReference>
<dbReference type="AlphaFoldDB" id="A0A125W963"/>
<feature type="transmembrane region" description="Helical" evidence="9">
    <location>
        <begin position="209"/>
        <end position="230"/>
    </location>
</feature>
<dbReference type="GO" id="GO:0005886">
    <property type="term" value="C:plasma membrane"/>
    <property type="evidence" value="ECO:0007669"/>
    <property type="project" value="UniProtKB-SubCell"/>
</dbReference>
<dbReference type="PROSITE" id="PS51105">
    <property type="entry name" value="PTS_EIIC_TYPE_3"/>
    <property type="match status" value="1"/>
</dbReference>
<keyword evidence="3 8" id="KW-1003">Cell membrane</keyword>
<feature type="transmembrane region" description="Helical" evidence="9">
    <location>
        <begin position="331"/>
        <end position="350"/>
    </location>
</feature>
<evidence type="ECO:0000256" key="2">
    <source>
        <dbReference type="ARBA" id="ARBA00022448"/>
    </source>
</evidence>
<dbReference type="Proteomes" id="UP000004846">
    <property type="component" value="Unassembled WGS sequence"/>
</dbReference>
<protein>
    <recommendedName>
        <fullName evidence="8">Permease IIC component</fullName>
    </recommendedName>
</protein>
<feature type="transmembrane region" description="Helical" evidence="9">
    <location>
        <begin position="359"/>
        <end position="378"/>
    </location>
</feature>